<sequence length="65" mass="7459">MQILVIGLLNSPAFVFIFTALTLLSEPGYTGIIRPNNQLQTDKSRVILRYLKKFSDDLSSWTRKE</sequence>
<name>A0AAV2BJP3_9ARAC</name>
<protein>
    <submittedName>
        <fullName evidence="2">Uncharacterized protein</fullName>
    </submittedName>
</protein>
<dbReference type="EMBL" id="CAXIEN010000383">
    <property type="protein sequence ID" value="CAL1295890.1"/>
    <property type="molecule type" value="Genomic_DNA"/>
</dbReference>
<keyword evidence="3" id="KW-1185">Reference proteome</keyword>
<evidence type="ECO:0000256" key="1">
    <source>
        <dbReference type="SAM" id="Phobius"/>
    </source>
</evidence>
<keyword evidence="1" id="KW-0812">Transmembrane</keyword>
<feature type="transmembrane region" description="Helical" evidence="1">
    <location>
        <begin position="6"/>
        <end position="24"/>
    </location>
</feature>
<keyword evidence="1" id="KW-0472">Membrane</keyword>
<accession>A0AAV2BJP3</accession>
<dbReference type="Proteomes" id="UP001497382">
    <property type="component" value="Unassembled WGS sequence"/>
</dbReference>
<comment type="caution">
    <text evidence="2">The sequence shown here is derived from an EMBL/GenBank/DDBJ whole genome shotgun (WGS) entry which is preliminary data.</text>
</comment>
<proteinExistence type="predicted"/>
<dbReference type="AlphaFoldDB" id="A0AAV2BJP3"/>
<evidence type="ECO:0000313" key="3">
    <source>
        <dbReference type="Proteomes" id="UP001497382"/>
    </source>
</evidence>
<gene>
    <name evidence="2" type="ORF">LARSCL_LOCUS19540</name>
</gene>
<keyword evidence="1" id="KW-1133">Transmembrane helix</keyword>
<organism evidence="2 3">
    <name type="scientific">Larinioides sclopetarius</name>
    <dbReference type="NCBI Taxonomy" id="280406"/>
    <lineage>
        <taxon>Eukaryota</taxon>
        <taxon>Metazoa</taxon>
        <taxon>Ecdysozoa</taxon>
        <taxon>Arthropoda</taxon>
        <taxon>Chelicerata</taxon>
        <taxon>Arachnida</taxon>
        <taxon>Araneae</taxon>
        <taxon>Araneomorphae</taxon>
        <taxon>Entelegynae</taxon>
        <taxon>Araneoidea</taxon>
        <taxon>Araneidae</taxon>
        <taxon>Larinioides</taxon>
    </lineage>
</organism>
<evidence type="ECO:0000313" key="2">
    <source>
        <dbReference type="EMBL" id="CAL1295890.1"/>
    </source>
</evidence>
<reference evidence="2 3" key="1">
    <citation type="submission" date="2024-04" db="EMBL/GenBank/DDBJ databases">
        <authorList>
            <person name="Rising A."/>
            <person name="Reimegard J."/>
            <person name="Sonavane S."/>
            <person name="Akerstrom W."/>
            <person name="Nylinder S."/>
            <person name="Hedman E."/>
            <person name="Kallberg Y."/>
        </authorList>
    </citation>
    <scope>NUCLEOTIDE SEQUENCE [LARGE SCALE GENOMIC DNA]</scope>
</reference>